<dbReference type="InterPro" id="IPR003657">
    <property type="entry name" value="WRKY_dom"/>
</dbReference>
<dbReference type="GO" id="GO:0003700">
    <property type="term" value="F:DNA-binding transcription factor activity"/>
    <property type="evidence" value="ECO:0007669"/>
    <property type="project" value="InterPro"/>
</dbReference>
<dbReference type="Pfam" id="PF03106">
    <property type="entry name" value="WRKY"/>
    <property type="match status" value="1"/>
</dbReference>
<evidence type="ECO:0000256" key="1">
    <source>
        <dbReference type="ARBA" id="ARBA00004123"/>
    </source>
</evidence>
<keyword evidence="5" id="KW-0539">Nucleus</keyword>
<name>A0A843WE27_COLES</name>
<comment type="subcellular location">
    <subcellularLocation>
        <location evidence="1">Nucleus</location>
    </subcellularLocation>
</comment>
<proteinExistence type="predicted"/>
<dbReference type="Proteomes" id="UP000652761">
    <property type="component" value="Unassembled WGS sequence"/>
</dbReference>
<dbReference type="Gene3D" id="2.20.25.80">
    <property type="entry name" value="WRKY domain"/>
    <property type="match status" value="1"/>
</dbReference>
<protein>
    <recommendedName>
        <fullName evidence="7">WRKY domain-containing protein</fullName>
    </recommendedName>
</protein>
<evidence type="ECO:0000256" key="6">
    <source>
        <dbReference type="SAM" id="MobiDB-lite"/>
    </source>
</evidence>
<dbReference type="InterPro" id="IPR044810">
    <property type="entry name" value="WRKY_plant"/>
</dbReference>
<keyword evidence="2" id="KW-0805">Transcription regulation</keyword>
<feature type="domain" description="WRKY" evidence="7">
    <location>
        <begin position="127"/>
        <end position="191"/>
    </location>
</feature>
<dbReference type="EMBL" id="NMUH01002849">
    <property type="protein sequence ID" value="MQM02394.1"/>
    <property type="molecule type" value="Genomic_DNA"/>
</dbReference>
<gene>
    <name evidence="8" type="ORF">Taro_035162</name>
</gene>
<dbReference type="OrthoDB" id="770297at2759"/>
<evidence type="ECO:0000259" key="7">
    <source>
        <dbReference type="PROSITE" id="PS50811"/>
    </source>
</evidence>
<keyword evidence="9" id="KW-1185">Reference proteome</keyword>
<sequence length="302" mass="34064">MAALTTDTPASVTETAVRMLEYGHELITQLRHLLLLQVPPESIPDLPWALLDSFSDSVGLAISVIRSWDRHKESRDRQAAQSDRSVSSDDDQIRSKCPSRKRSRVQLMAKGEDDRKRRKHAYSSRMVTTAPYDDGFLWRKYGQKAIRSSNHPRCYFRCTYSNDEGCPATKQVQQIDNNDSPKFLIIYTYKHTCANGQCAPHVIVESTPTEQFSLSYASGDTVTPVKHPLSSEVGEKQGNRHEAVQATPSGRALFPESELMEEPMWQFWTNTPEIPGAQQPVVSPPSPQITAIDKFVDWLLSD</sequence>
<dbReference type="GO" id="GO:0043565">
    <property type="term" value="F:sequence-specific DNA binding"/>
    <property type="evidence" value="ECO:0007669"/>
    <property type="project" value="InterPro"/>
</dbReference>
<keyword evidence="4" id="KW-0804">Transcription</keyword>
<comment type="caution">
    <text evidence="8">The sequence shown here is derived from an EMBL/GenBank/DDBJ whole genome shotgun (WGS) entry which is preliminary data.</text>
</comment>
<dbReference type="SUPFAM" id="SSF118290">
    <property type="entry name" value="WRKY DNA-binding domain"/>
    <property type="match status" value="1"/>
</dbReference>
<organism evidence="8 9">
    <name type="scientific">Colocasia esculenta</name>
    <name type="common">Wild taro</name>
    <name type="synonym">Arum esculentum</name>
    <dbReference type="NCBI Taxonomy" id="4460"/>
    <lineage>
        <taxon>Eukaryota</taxon>
        <taxon>Viridiplantae</taxon>
        <taxon>Streptophyta</taxon>
        <taxon>Embryophyta</taxon>
        <taxon>Tracheophyta</taxon>
        <taxon>Spermatophyta</taxon>
        <taxon>Magnoliopsida</taxon>
        <taxon>Liliopsida</taxon>
        <taxon>Araceae</taxon>
        <taxon>Aroideae</taxon>
        <taxon>Colocasieae</taxon>
        <taxon>Colocasia</taxon>
    </lineage>
</organism>
<dbReference type="GO" id="GO:0005634">
    <property type="term" value="C:nucleus"/>
    <property type="evidence" value="ECO:0007669"/>
    <property type="project" value="UniProtKB-SubCell"/>
</dbReference>
<feature type="region of interest" description="Disordered" evidence="6">
    <location>
        <begin position="73"/>
        <end position="122"/>
    </location>
</feature>
<evidence type="ECO:0000313" key="8">
    <source>
        <dbReference type="EMBL" id="MQM02394.1"/>
    </source>
</evidence>
<dbReference type="PROSITE" id="PS50811">
    <property type="entry name" value="WRKY"/>
    <property type="match status" value="1"/>
</dbReference>
<evidence type="ECO:0000256" key="5">
    <source>
        <dbReference type="ARBA" id="ARBA00023242"/>
    </source>
</evidence>
<dbReference type="PANTHER" id="PTHR31282">
    <property type="entry name" value="WRKY TRANSCRIPTION FACTOR 21-RELATED"/>
    <property type="match status" value="1"/>
</dbReference>
<dbReference type="AlphaFoldDB" id="A0A843WE27"/>
<evidence type="ECO:0000256" key="3">
    <source>
        <dbReference type="ARBA" id="ARBA00023125"/>
    </source>
</evidence>
<accession>A0A843WE27</accession>
<evidence type="ECO:0000256" key="2">
    <source>
        <dbReference type="ARBA" id="ARBA00023015"/>
    </source>
</evidence>
<dbReference type="InterPro" id="IPR036576">
    <property type="entry name" value="WRKY_dom_sf"/>
</dbReference>
<dbReference type="SMART" id="SM00774">
    <property type="entry name" value="WRKY"/>
    <property type="match status" value="1"/>
</dbReference>
<evidence type="ECO:0000313" key="9">
    <source>
        <dbReference type="Proteomes" id="UP000652761"/>
    </source>
</evidence>
<keyword evidence="3" id="KW-0238">DNA-binding</keyword>
<evidence type="ECO:0000256" key="4">
    <source>
        <dbReference type="ARBA" id="ARBA00023163"/>
    </source>
</evidence>
<reference evidence="8" key="1">
    <citation type="submission" date="2017-07" db="EMBL/GenBank/DDBJ databases">
        <title>Taro Niue Genome Assembly and Annotation.</title>
        <authorList>
            <person name="Atibalentja N."/>
            <person name="Keating K."/>
            <person name="Fields C.J."/>
        </authorList>
    </citation>
    <scope>NUCLEOTIDE SEQUENCE</scope>
    <source>
        <strain evidence="8">Niue_2</strain>
        <tissue evidence="8">Leaf</tissue>
    </source>
</reference>